<sequence length="96" mass="10687">MSDSSHFLTMEKLGPVSVALFSVLFLLLSSAVSADCDETRDCDENYIKEVLLFGMCLNKPDPNPNNPDPCPPDSCCYNLGTLSTFLDRSIRFKVLY</sequence>
<evidence type="ECO:0008006" key="4">
    <source>
        <dbReference type="Google" id="ProtNLM"/>
    </source>
</evidence>
<evidence type="ECO:0000313" key="3">
    <source>
        <dbReference type="Proteomes" id="UP000077202"/>
    </source>
</evidence>
<protein>
    <recommendedName>
        <fullName evidence="4">Bifunctional inhibitor/plant lipid transfer protein/seed storage helical domain-containing protein</fullName>
    </recommendedName>
</protein>
<feature type="signal peptide" evidence="1">
    <location>
        <begin position="1"/>
        <end position="34"/>
    </location>
</feature>
<dbReference type="AlphaFoldDB" id="A0A176WK53"/>
<accession>A0A176WK53</accession>
<reference evidence="2" key="1">
    <citation type="submission" date="2016-03" db="EMBL/GenBank/DDBJ databases">
        <title>Mechanisms controlling the formation of the plant cell surface in tip-growing cells are functionally conserved among land plants.</title>
        <authorList>
            <person name="Honkanen S."/>
            <person name="Jones V.A."/>
            <person name="Morieri G."/>
            <person name="Champion C."/>
            <person name="Hetherington A.J."/>
            <person name="Kelly S."/>
            <person name="Saint-Marcoux D."/>
            <person name="Proust H."/>
            <person name="Prescott H."/>
            <person name="Dolan L."/>
        </authorList>
    </citation>
    <scope>NUCLEOTIDE SEQUENCE [LARGE SCALE GENOMIC DNA]</scope>
    <source>
        <tissue evidence="2">Whole gametophyte</tissue>
    </source>
</reference>
<dbReference type="Proteomes" id="UP000077202">
    <property type="component" value="Unassembled WGS sequence"/>
</dbReference>
<comment type="caution">
    <text evidence="2">The sequence shown here is derived from an EMBL/GenBank/DDBJ whole genome shotgun (WGS) entry which is preliminary data.</text>
</comment>
<organism evidence="2 3">
    <name type="scientific">Marchantia polymorpha subsp. ruderalis</name>
    <dbReference type="NCBI Taxonomy" id="1480154"/>
    <lineage>
        <taxon>Eukaryota</taxon>
        <taxon>Viridiplantae</taxon>
        <taxon>Streptophyta</taxon>
        <taxon>Embryophyta</taxon>
        <taxon>Marchantiophyta</taxon>
        <taxon>Marchantiopsida</taxon>
        <taxon>Marchantiidae</taxon>
        <taxon>Marchantiales</taxon>
        <taxon>Marchantiaceae</taxon>
        <taxon>Marchantia</taxon>
    </lineage>
</organism>
<evidence type="ECO:0000256" key="1">
    <source>
        <dbReference type="SAM" id="SignalP"/>
    </source>
</evidence>
<name>A0A176WK53_MARPO</name>
<gene>
    <name evidence="2" type="ORF">AXG93_3990s1010</name>
</gene>
<keyword evidence="3" id="KW-1185">Reference proteome</keyword>
<evidence type="ECO:0000313" key="2">
    <source>
        <dbReference type="EMBL" id="OAE33590.1"/>
    </source>
</evidence>
<feature type="chain" id="PRO_5008052631" description="Bifunctional inhibitor/plant lipid transfer protein/seed storage helical domain-containing protein" evidence="1">
    <location>
        <begin position="35"/>
        <end position="96"/>
    </location>
</feature>
<proteinExistence type="predicted"/>
<dbReference type="EMBL" id="LVLJ01000606">
    <property type="protein sequence ID" value="OAE33590.1"/>
    <property type="molecule type" value="Genomic_DNA"/>
</dbReference>
<keyword evidence="1" id="KW-0732">Signal</keyword>